<evidence type="ECO:0000256" key="1">
    <source>
        <dbReference type="SAM" id="SignalP"/>
    </source>
</evidence>
<dbReference type="InParanoid" id="A0A4R5CQS8"/>
<organism evidence="2 3">
    <name type="scientific">Jiangella asiatica</name>
    <dbReference type="NCBI Taxonomy" id="2530372"/>
    <lineage>
        <taxon>Bacteria</taxon>
        <taxon>Bacillati</taxon>
        <taxon>Actinomycetota</taxon>
        <taxon>Actinomycetes</taxon>
        <taxon>Jiangellales</taxon>
        <taxon>Jiangellaceae</taxon>
        <taxon>Jiangella</taxon>
    </lineage>
</organism>
<evidence type="ECO:0000313" key="3">
    <source>
        <dbReference type="Proteomes" id="UP000294739"/>
    </source>
</evidence>
<keyword evidence="1" id="KW-0732">Signal</keyword>
<gene>
    <name evidence="2" type="ORF">E1269_22685</name>
</gene>
<reference evidence="2 3" key="1">
    <citation type="submission" date="2019-03" db="EMBL/GenBank/DDBJ databases">
        <title>Draft genome sequences of novel Actinobacteria.</title>
        <authorList>
            <person name="Sahin N."/>
            <person name="Ay H."/>
            <person name="Saygin H."/>
        </authorList>
    </citation>
    <scope>NUCLEOTIDE SEQUENCE [LARGE SCALE GENOMIC DNA]</scope>
    <source>
        <strain evidence="2 3">5K138</strain>
    </source>
</reference>
<dbReference type="Proteomes" id="UP000294739">
    <property type="component" value="Unassembled WGS sequence"/>
</dbReference>
<name>A0A4R5CQS8_9ACTN</name>
<sequence length="380" mass="39290">MKVNAFGKTAAFGLGAGVLALGALSMPAQADPPPAGSLPGAGSDTTMDVMQGIAVESGGLMESWHATVGGVVHDDITVKGNTVTRPNGSSEGRDALRRSLGENVTTSWATNPVPVGSDTFDWARSSSPPPDAQISPAGDLAYVAFALDAVTYATGPNSPLPQSFTLAQLQTMYRDGGSVTVGGVTYTPDENITLLIPQSGSGTRAFWASTMEIDAINPPAWVHDTLDGQPVQEHDGTVLETNLDAIAPFSIAQYIAQSNGVAPDRRHNAELMSIDGVDPTVAHPVSGDQILNENFPVTRQVYNIVASADVGAATTDVSNPVIGDGADVLVEVAFEGNTSEVCTSLTDTPDGTVSTIELYGFAQIDNCGDTSLRAYPNVVG</sequence>
<protein>
    <submittedName>
        <fullName evidence="2">Uncharacterized protein</fullName>
    </submittedName>
</protein>
<dbReference type="AlphaFoldDB" id="A0A4R5CQS8"/>
<dbReference type="OrthoDB" id="3636760at2"/>
<dbReference type="RefSeq" id="WP_131898818.1">
    <property type="nucleotide sequence ID" value="NZ_SMKZ01000039.1"/>
</dbReference>
<comment type="caution">
    <text evidence="2">The sequence shown here is derived from an EMBL/GenBank/DDBJ whole genome shotgun (WGS) entry which is preliminary data.</text>
</comment>
<dbReference type="EMBL" id="SMKZ01000039">
    <property type="protein sequence ID" value="TDE01817.1"/>
    <property type="molecule type" value="Genomic_DNA"/>
</dbReference>
<accession>A0A4R5CQS8</accession>
<feature type="signal peptide" evidence="1">
    <location>
        <begin position="1"/>
        <end position="30"/>
    </location>
</feature>
<feature type="chain" id="PRO_5020586967" evidence="1">
    <location>
        <begin position="31"/>
        <end position="380"/>
    </location>
</feature>
<dbReference type="Gene3D" id="3.40.190.10">
    <property type="entry name" value="Periplasmic binding protein-like II"/>
    <property type="match status" value="2"/>
</dbReference>
<dbReference type="SUPFAM" id="SSF53850">
    <property type="entry name" value="Periplasmic binding protein-like II"/>
    <property type="match status" value="1"/>
</dbReference>
<proteinExistence type="predicted"/>
<keyword evidence="3" id="KW-1185">Reference proteome</keyword>
<evidence type="ECO:0000313" key="2">
    <source>
        <dbReference type="EMBL" id="TDE01817.1"/>
    </source>
</evidence>